<dbReference type="Proteomes" id="UP001501791">
    <property type="component" value="Unassembled WGS sequence"/>
</dbReference>
<comment type="caution">
    <text evidence="2">The sequence shown here is derived from an EMBL/GenBank/DDBJ whole genome shotgun (WGS) entry which is preliminary data.</text>
</comment>
<dbReference type="EMBL" id="BAAALY010000007">
    <property type="protein sequence ID" value="GAA1545997.1"/>
    <property type="molecule type" value="Genomic_DNA"/>
</dbReference>
<gene>
    <name evidence="2" type="ORF">GCM10009691_20610</name>
</gene>
<organism evidence="2 3">
    <name type="scientific">Brevibacterium picturae</name>
    <dbReference type="NCBI Taxonomy" id="260553"/>
    <lineage>
        <taxon>Bacteria</taxon>
        <taxon>Bacillati</taxon>
        <taxon>Actinomycetota</taxon>
        <taxon>Actinomycetes</taxon>
        <taxon>Micrococcales</taxon>
        <taxon>Brevibacteriaceae</taxon>
        <taxon>Brevibacterium</taxon>
    </lineage>
</organism>
<evidence type="ECO:0000313" key="3">
    <source>
        <dbReference type="Proteomes" id="UP001501791"/>
    </source>
</evidence>
<protein>
    <submittedName>
        <fullName evidence="2">Uncharacterized protein</fullName>
    </submittedName>
</protein>
<keyword evidence="3" id="KW-1185">Reference proteome</keyword>
<accession>A0ABP4MK82</accession>
<reference evidence="3" key="1">
    <citation type="journal article" date="2019" name="Int. J. Syst. Evol. Microbiol.">
        <title>The Global Catalogue of Microorganisms (GCM) 10K type strain sequencing project: providing services to taxonomists for standard genome sequencing and annotation.</title>
        <authorList>
            <consortium name="The Broad Institute Genomics Platform"/>
            <consortium name="The Broad Institute Genome Sequencing Center for Infectious Disease"/>
            <person name="Wu L."/>
            <person name="Ma J."/>
        </authorList>
    </citation>
    <scope>NUCLEOTIDE SEQUENCE [LARGE SCALE GENOMIC DNA]</scope>
    <source>
        <strain evidence="3">JCM 13319</strain>
    </source>
</reference>
<sequence length="60" mass="6511">MCHDTGNCIWHGSFLNGSRSSQSFGLVSVDTGIADDRDSGNGRRRWGNDDIADSRQGIPD</sequence>
<evidence type="ECO:0000256" key="1">
    <source>
        <dbReference type="SAM" id="MobiDB-lite"/>
    </source>
</evidence>
<evidence type="ECO:0000313" key="2">
    <source>
        <dbReference type="EMBL" id="GAA1545997.1"/>
    </source>
</evidence>
<feature type="region of interest" description="Disordered" evidence="1">
    <location>
        <begin position="31"/>
        <end position="60"/>
    </location>
</feature>
<proteinExistence type="predicted"/>
<name>A0ABP4MK82_9MICO</name>